<evidence type="ECO:0000313" key="2">
    <source>
        <dbReference type="Proteomes" id="UP000499080"/>
    </source>
</evidence>
<proteinExistence type="predicted"/>
<accession>A0A4Y2FNZ0</accession>
<name>A0A4Y2FNZ0_ARAVE</name>
<keyword evidence="2" id="KW-1185">Reference proteome</keyword>
<sequence>MLSQKSLYKRSCVRALSWRRKQESSYFRCGPTRRIRSKSRLSTSQWAHLSQLKYRKKFLVDFALTVKKKFINNVLTFDFENEFFFLFGDLGPHQSILGRFVFGSYWVSIIESLDNTVFRVTVSSAYTCLSMACLSPSDLPNLYKNFEFIVCSMIRHATTA</sequence>
<dbReference type="Proteomes" id="UP000499080">
    <property type="component" value="Unassembled WGS sequence"/>
</dbReference>
<protein>
    <submittedName>
        <fullName evidence="1">Uncharacterized protein</fullName>
    </submittedName>
</protein>
<evidence type="ECO:0000313" key="1">
    <source>
        <dbReference type="EMBL" id="GBM41354.1"/>
    </source>
</evidence>
<gene>
    <name evidence="1" type="ORF">AVEN_241503_1</name>
</gene>
<dbReference type="EMBL" id="BGPR01000959">
    <property type="protein sequence ID" value="GBM41354.1"/>
    <property type="molecule type" value="Genomic_DNA"/>
</dbReference>
<comment type="caution">
    <text evidence="1">The sequence shown here is derived from an EMBL/GenBank/DDBJ whole genome shotgun (WGS) entry which is preliminary data.</text>
</comment>
<reference evidence="1 2" key="1">
    <citation type="journal article" date="2019" name="Sci. Rep.">
        <title>Orb-weaving spider Araneus ventricosus genome elucidates the spidroin gene catalogue.</title>
        <authorList>
            <person name="Kono N."/>
            <person name="Nakamura H."/>
            <person name="Ohtoshi R."/>
            <person name="Moran D.A.P."/>
            <person name="Shinohara A."/>
            <person name="Yoshida Y."/>
            <person name="Fujiwara M."/>
            <person name="Mori M."/>
            <person name="Tomita M."/>
            <person name="Arakawa K."/>
        </authorList>
    </citation>
    <scope>NUCLEOTIDE SEQUENCE [LARGE SCALE GENOMIC DNA]</scope>
</reference>
<dbReference type="AlphaFoldDB" id="A0A4Y2FNZ0"/>
<organism evidence="1 2">
    <name type="scientific">Araneus ventricosus</name>
    <name type="common">Orbweaver spider</name>
    <name type="synonym">Epeira ventricosa</name>
    <dbReference type="NCBI Taxonomy" id="182803"/>
    <lineage>
        <taxon>Eukaryota</taxon>
        <taxon>Metazoa</taxon>
        <taxon>Ecdysozoa</taxon>
        <taxon>Arthropoda</taxon>
        <taxon>Chelicerata</taxon>
        <taxon>Arachnida</taxon>
        <taxon>Araneae</taxon>
        <taxon>Araneomorphae</taxon>
        <taxon>Entelegynae</taxon>
        <taxon>Araneoidea</taxon>
        <taxon>Araneidae</taxon>
        <taxon>Araneus</taxon>
    </lineage>
</organism>